<evidence type="ECO:0000256" key="4">
    <source>
        <dbReference type="ARBA" id="ARBA00022692"/>
    </source>
</evidence>
<feature type="transmembrane region" description="Helical" evidence="8">
    <location>
        <begin position="38"/>
        <end position="57"/>
    </location>
</feature>
<dbReference type="InterPro" id="IPR003667">
    <property type="entry name" value="NqrDE/RnfAE"/>
</dbReference>
<keyword evidence="6 8" id="KW-1133">Transmembrane helix</keyword>
<feature type="transmembrane region" description="Helical" evidence="8">
    <location>
        <begin position="135"/>
        <end position="154"/>
    </location>
</feature>
<sequence>MSNYFALIISIVFTQNFILSKFIGICHLISISKNIKNFIGSLLPTISVIIISSIMAWCLNEFILIPFHLIYLRIFSYMLIISCITQIIEMLVRKINLIIYQTIGIFLSLITTNCMILGIILVNTYYANNFSESCIFSIVSSFSFFITTLIFSAIRDRMKFINTPIIFQGVPITLITIGLITFIFTVFII</sequence>
<keyword evidence="2" id="KW-0813">Transport</keyword>
<evidence type="ECO:0000256" key="3">
    <source>
        <dbReference type="ARBA" id="ARBA00022519"/>
    </source>
</evidence>
<reference evidence="9" key="1">
    <citation type="journal article" date="2023" name="Front. Microbiol.">
        <title>Genome analysis of Candidatus Aschnera chinzeii, the bacterial endosymbiont of the blood-sucking bat fly Penicillidia jenynsii (Insecta: Diptera: Nycteribiidae).</title>
        <authorList>
            <person name="Koga R."/>
            <person name="Moriyama M."/>
            <person name="Nozaki T."/>
            <person name="Fukatsu T."/>
        </authorList>
    </citation>
    <scope>NUCLEOTIDE SEQUENCE</scope>
    <source>
        <strain evidence="9">Kw-01</strain>
    </source>
</reference>
<feature type="transmembrane region" description="Helical" evidence="8">
    <location>
        <begin position="166"/>
        <end position="188"/>
    </location>
</feature>
<dbReference type="GO" id="GO:0012505">
    <property type="term" value="C:endomembrane system"/>
    <property type="evidence" value="ECO:0007669"/>
    <property type="project" value="UniProtKB-SubCell"/>
</dbReference>
<dbReference type="AlphaFoldDB" id="A0AAT9G4Q6"/>
<feature type="transmembrane region" description="Helical" evidence="8">
    <location>
        <begin position="97"/>
        <end position="123"/>
    </location>
</feature>
<evidence type="ECO:0000313" key="9">
    <source>
        <dbReference type="EMBL" id="BET44707.1"/>
    </source>
</evidence>
<accession>A0AAT9G4Q6</accession>
<reference evidence="9" key="2">
    <citation type="submission" date="2023-10" db="EMBL/GenBank/DDBJ databases">
        <authorList>
            <person name="Koga R."/>
            <person name="Fukatsu T."/>
        </authorList>
    </citation>
    <scope>NUCLEOTIDE SEQUENCE</scope>
    <source>
        <strain evidence="9">Kw-01</strain>
    </source>
</reference>
<feature type="transmembrane region" description="Helical" evidence="8">
    <location>
        <begin position="63"/>
        <end position="85"/>
    </location>
</feature>
<dbReference type="PANTHER" id="PTHR30335">
    <property type="entry name" value="INTEGRAL MEMBRANE PROTEIN OF SOXR-REDUCING COMPLEX"/>
    <property type="match status" value="1"/>
</dbReference>
<dbReference type="InterPro" id="IPR050133">
    <property type="entry name" value="NqrDE/RnfAE_oxidrdctase"/>
</dbReference>
<gene>
    <name evidence="9" type="primary">rsxA</name>
    <name evidence="9" type="ORF">ACHINZ_3790</name>
</gene>
<protein>
    <submittedName>
        <fullName evidence="9">Electron transport complex subunit RsxA</fullName>
    </submittedName>
</protein>
<dbReference type="EMBL" id="AP028961">
    <property type="protein sequence ID" value="BET44707.1"/>
    <property type="molecule type" value="Genomic_DNA"/>
</dbReference>
<dbReference type="PANTHER" id="PTHR30335:SF0">
    <property type="entry name" value="ION-TRANSLOCATING OXIDOREDUCTASE COMPLEX SUBUNIT A"/>
    <property type="match status" value="1"/>
</dbReference>
<dbReference type="PIRSF" id="PIRSF006102">
    <property type="entry name" value="NQR_DE"/>
    <property type="match status" value="1"/>
</dbReference>
<keyword evidence="4 8" id="KW-0812">Transmembrane</keyword>
<evidence type="ECO:0000256" key="6">
    <source>
        <dbReference type="ARBA" id="ARBA00022989"/>
    </source>
</evidence>
<evidence type="ECO:0000256" key="2">
    <source>
        <dbReference type="ARBA" id="ARBA00022448"/>
    </source>
</evidence>
<keyword evidence="7 8" id="KW-0472">Membrane</keyword>
<dbReference type="Pfam" id="PF02508">
    <property type="entry name" value="Rnf-Nqr"/>
    <property type="match status" value="1"/>
</dbReference>
<evidence type="ECO:0000256" key="5">
    <source>
        <dbReference type="ARBA" id="ARBA00022967"/>
    </source>
</evidence>
<keyword evidence="5" id="KW-1278">Translocase</keyword>
<evidence type="ECO:0000256" key="8">
    <source>
        <dbReference type="SAM" id="Phobius"/>
    </source>
</evidence>
<feature type="transmembrane region" description="Helical" evidence="8">
    <location>
        <begin position="6"/>
        <end position="26"/>
    </location>
</feature>
<keyword evidence="3" id="KW-0997">Cell inner membrane</keyword>
<proteinExistence type="predicted"/>
<dbReference type="GO" id="GO:0005886">
    <property type="term" value="C:plasma membrane"/>
    <property type="evidence" value="ECO:0007669"/>
    <property type="project" value="TreeGrafter"/>
</dbReference>
<evidence type="ECO:0000256" key="7">
    <source>
        <dbReference type="ARBA" id="ARBA00023136"/>
    </source>
</evidence>
<evidence type="ECO:0000256" key="1">
    <source>
        <dbReference type="ARBA" id="ARBA00004127"/>
    </source>
</evidence>
<comment type="subcellular location">
    <subcellularLocation>
        <location evidence="1">Endomembrane system</location>
        <topology evidence="1">Multi-pass membrane protein</topology>
    </subcellularLocation>
</comment>
<keyword evidence="3" id="KW-1003">Cell membrane</keyword>
<organism evidence="9">
    <name type="scientific">Candidatus Aschnera chinzeii</name>
    <dbReference type="NCBI Taxonomy" id="1485666"/>
    <lineage>
        <taxon>Bacteria</taxon>
        <taxon>Pseudomonadati</taxon>
        <taxon>Pseudomonadota</taxon>
        <taxon>Gammaproteobacteria</taxon>
        <taxon>Enterobacterales</taxon>
        <taxon>Enterobacteriaceae</taxon>
        <taxon>Candidatus Aschnera</taxon>
    </lineage>
</organism>
<name>A0AAT9G4Q6_9ENTR</name>